<dbReference type="RefSeq" id="WP_052471670.1">
    <property type="nucleotide sequence ID" value="NZ_CAKMBG010000002.1"/>
</dbReference>
<dbReference type="Proteomes" id="UP000307074">
    <property type="component" value="Chromosome"/>
</dbReference>
<organism evidence="2 3">
    <name type="scientific">Levilactobacillus brevis</name>
    <name type="common">Lactobacillus brevis</name>
    <dbReference type="NCBI Taxonomy" id="1580"/>
    <lineage>
        <taxon>Bacteria</taxon>
        <taxon>Bacillati</taxon>
        <taxon>Bacillota</taxon>
        <taxon>Bacilli</taxon>
        <taxon>Lactobacillales</taxon>
        <taxon>Lactobacillaceae</taxon>
        <taxon>Levilactobacillus</taxon>
    </lineage>
</organism>
<reference evidence="2 3" key="1">
    <citation type="submission" date="2018-07" db="EMBL/GenBank/DDBJ databases">
        <authorList>
            <person name="Feyereisen M."/>
        </authorList>
    </citation>
    <scope>NUCLEOTIDE SEQUENCE [LARGE SCALE GENOMIC DNA]</scope>
    <source>
        <strain evidence="2 3">UCCLBBS449</strain>
    </source>
</reference>
<evidence type="ECO:0000259" key="1">
    <source>
        <dbReference type="Pfam" id="PF13731"/>
    </source>
</evidence>
<name>A0A0D0GW70_LEVBR</name>
<dbReference type="EMBL" id="CP031198">
    <property type="protein sequence ID" value="QCZ53846.1"/>
    <property type="molecule type" value="Genomic_DNA"/>
</dbReference>
<dbReference type="AlphaFoldDB" id="A0A0D0GW70"/>
<dbReference type="InterPro" id="IPR027994">
    <property type="entry name" value="WxL_dom"/>
</dbReference>
<gene>
    <name evidence="2" type="ORF">UCCLBBS449_1918</name>
</gene>
<feature type="domain" description="WxL" evidence="1">
    <location>
        <begin position="27"/>
        <end position="225"/>
    </location>
</feature>
<evidence type="ECO:0000313" key="2">
    <source>
        <dbReference type="EMBL" id="QCZ53846.1"/>
    </source>
</evidence>
<accession>A0A0D0GW70</accession>
<protein>
    <submittedName>
        <fullName evidence="2">Cell surface protein CscB family</fullName>
    </submittedName>
</protein>
<dbReference type="Pfam" id="PF13731">
    <property type="entry name" value="WxL"/>
    <property type="match status" value="1"/>
</dbReference>
<sequence length="230" mass="23901">MTQFSQKLLTLMTVTVLGAATVPVVAHASSAETQGAISFIDDDGATAPVDPVNPGTPLPDTDPNNPATGNTGTLTLDVAPKTFNFGTVAASNAAKDYVATGSQNQYLQISDKRTDTDGWQVNVKQDRTLTDTNTNYVLTGATIHLPQGTARNSLNAPTSSPDPNLVVAPSVAITNVDQPVVTAQTVKTGKAVSTLTWNAGAVKLSVPKLTAKKGSYTNNVVWTLVAHATQ</sequence>
<evidence type="ECO:0000313" key="3">
    <source>
        <dbReference type="Proteomes" id="UP000307074"/>
    </source>
</evidence>
<proteinExistence type="predicted"/>